<protein>
    <submittedName>
        <fullName evidence="11">CCA tRNA nucleotidyltransferase</fullName>
    </submittedName>
</protein>
<dbReference type="CDD" id="cd05398">
    <property type="entry name" value="NT_ClassII-CCAase"/>
    <property type="match status" value="1"/>
</dbReference>
<keyword evidence="4" id="KW-0548">Nucleotidyltransferase</keyword>
<dbReference type="PANTHER" id="PTHR46173">
    <property type="entry name" value="CCA TRNA NUCLEOTIDYLTRANSFERASE 1, MITOCHONDRIAL"/>
    <property type="match status" value="1"/>
</dbReference>
<dbReference type="Proteomes" id="UP000515861">
    <property type="component" value="Chromosome"/>
</dbReference>
<dbReference type="GO" id="GO:0008033">
    <property type="term" value="P:tRNA processing"/>
    <property type="evidence" value="ECO:0007669"/>
    <property type="project" value="UniProtKB-KW"/>
</dbReference>
<evidence type="ECO:0000256" key="8">
    <source>
        <dbReference type="RuleBase" id="RU003953"/>
    </source>
</evidence>
<proteinExistence type="inferred from homology"/>
<gene>
    <name evidence="11" type="ORF">H8M03_04900</name>
</gene>
<organism evidence="11 12">
    <name type="scientific">Sphingomonas sabuli</name>
    <dbReference type="NCBI Taxonomy" id="2764186"/>
    <lineage>
        <taxon>Bacteria</taxon>
        <taxon>Pseudomonadati</taxon>
        <taxon>Pseudomonadota</taxon>
        <taxon>Alphaproteobacteria</taxon>
        <taxon>Sphingomonadales</taxon>
        <taxon>Sphingomonadaceae</taxon>
        <taxon>Sphingomonas</taxon>
    </lineage>
</organism>
<evidence type="ECO:0000256" key="2">
    <source>
        <dbReference type="ARBA" id="ARBA00022679"/>
    </source>
</evidence>
<name>A0A7G9L4W6_9SPHN</name>
<dbReference type="InterPro" id="IPR043519">
    <property type="entry name" value="NT_sf"/>
</dbReference>
<keyword evidence="3" id="KW-0819">tRNA processing</keyword>
<evidence type="ECO:0000256" key="4">
    <source>
        <dbReference type="ARBA" id="ARBA00022695"/>
    </source>
</evidence>
<dbReference type="GO" id="GO:0016779">
    <property type="term" value="F:nucleotidyltransferase activity"/>
    <property type="evidence" value="ECO:0007669"/>
    <property type="project" value="UniProtKB-KW"/>
</dbReference>
<evidence type="ECO:0000256" key="6">
    <source>
        <dbReference type="ARBA" id="ARBA00022741"/>
    </source>
</evidence>
<sequence length="418" mass="45124">MGRPKDLGRDGGDAGQPVAAAAVELRLDPKHWRRRRGMSRLLAALGAKDGLTRYVGGAVRDGLLGLPVNDVDLATRLLPDEVVERLQAAGLKAVPTGIEHGTITAVSDGHPYEITTLRRDVETFGRRATVAFTDDWKEDAARRDFTINALMADPVTGEVFDYFDGIADLEQRHLRFIGDPFERIAEDHLRILRFFRFHARFGRGDPDGAALAACRQRANDLMALSRERIADELTKLLSVDDPVPTVKVMLDAAILKPVLPEIAPDAWQALKALIEAERAAACPGDPLRRLSALLPRDPAVAADIAARLKLSNKARKRLACAASSAIADDPRETAYRDGSECAVDRLLLADRSADAAAVAAWPVPRLPVGGGALIKRGVSEGPMVSRTLRAIEDRWIAAGYPDGADLDAIVTDAVAAAR</sequence>
<comment type="cofactor">
    <cofactor evidence="1">
        <name>Mg(2+)</name>
        <dbReference type="ChEBI" id="CHEBI:18420"/>
    </cofactor>
</comment>
<feature type="domain" description="tRNA nucleotidyltransferase/poly(A) polymerase RNA and SrmB- binding" evidence="10">
    <location>
        <begin position="211"/>
        <end position="264"/>
    </location>
</feature>
<evidence type="ECO:0000256" key="5">
    <source>
        <dbReference type="ARBA" id="ARBA00022723"/>
    </source>
</evidence>
<dbReference type="Pfam" id="PF01743">
    <property type="entry name" value="PolyA_pol"/>
    <property type="match status" value="1"/>
</dbReference>
<dbReference type="Gene3D" id="3.30.460.10">
    <property type="entry name" value="Beta Polymerase, domain 2"/>
    <property type="match status" value="1"/>
</dbReference>
<comment type="similarity">
    <text evidence="8">Belongs to the tRNA nucleotidyltransferase/poly(A) polymerase family.</text>
</comment>
<dbReference type="AlphaFoldDB" id="A0A7G9L4W6"/>
<dbReference type="GO" id="GO:0000049">
    <property type="term" value="F:tRNA binding"/>
    <property type="evidence" value="ECO:0007669"/>
    <property type="project" value="TreeGrafter"/>
</dbReference>
<keyword evidence="7" id="KW-0460">Magnesium</keyword>
<dbReference type="SUPFAM" id="SSF81891">
    <property type="entry name" value="Poly A polymerase C-terminal region-like"/>
    <property type="match status" value="1"/>
</dbReference>
<reference evidence="11 12" key="1">
    <citation type="submission" date="2020-08" db="EMBL/GenBank/DDBJ databases">
        <title>Sphingomonas sp. sand1-3 16S ribosomal RNA gene Genome sequencing and assembly.</title>
        <authorList>
            <person name="Kang M."/>
        </authorList>
    </citation>
    <scope>NUCLEOTIDE SEQUENCE [LARGE SCALE GENOMIC DNA]</scope>
    <source>
        <strain evidence="12">sand1-3</strain>
    </source>
</reference>
<evidence type="ECO:0000259" key="10">
    <source>
        <dbReference type="Pfam" id="PF12627"/>
    </source>
</evidence>
<dbReference type="Pfam" id="PF12627">
    <property type="entry name" value="PolyA_pol_RNAbd"/>
    <property type="match status" value="1"/>
</dbReference>
<keyword evidence="12" id="KW-1185">Reference proteome</keyword>
<evidence type="ECO:0000313" key="11">
    <source>
        <dbReference type="EMBL" id="QNM83665.1"/>
    </source>
</evidence>
<keyword evidence="5" id="KW-0479">Metal-binding</keyword>
<dbReference type="SUPFAM" id="SSF81301">
    <property type="entry name" value="Nucleotidyltransferase"/>
    <property type="match status" value="1"/>
</dbReference>
<evidence type="ECO:0000256" key="1">
    <source>
        <dbReference type="ARBA" id="ARBA00001946"/>
    </source>
</evidence>
<accession>A0A7G9L4W6</accession>
<dbReference type="GO" id="GO:0046872">
    <property type="term" value="F:metal ion binding"/>
    <property type="evidence" value="ECO:0007669"/>
    <property type="project" value="UniProtKB-KW"/>
</dbReference>
<keyword evidence="8" id="KW-0694">RNA-binding</keyword>
<dbReference type="GO" id="GO:0000166">
    <property type="term" value="F:nucleotide binding"/>
    <property type="evidence" value="ECO:0007669"/>
    <property type="project" value="UniProtKB-KW"/>
</dbReference>
<dbReference type="InterPro" id="IPR032828">
    <property type="entry name" value="PolyA_RNA-bd"/>
</dbReference>
<keyword evidence="6" id="KW-0547">Nucleotide-binding</keyword>
<evidence type="ECO:0000259" key="9">
    <source>
        <dbReference type="Pfam" id="PF01743"/>
    </source>
</evidence>
<dbReference type="EMBL" id="CP060697">
    <property type="protein sequence ID" value="QNM83665.1"/>
    <property type="molecule type" value="Genomic_DNA"/>
</dbReference>
<evidence type="ECO:0000256" key="7">
    <source>
        <dbReference type="ARBA" id="ARBA00022842"/>
    </source>
</evidence>
<feature type="domain" description="Poly A polymerase head" evidence="9">
    <location>
        <begin position="53"/>
        <end position="175"/>
    </location>
</feature>
<evidence type="ECO:0000313" key="12">
    <source>
        <dbReference type="Proteomes" id="UP000515861"/>
    </source>
</evidence>
<dbReference type="KEGG" id="ssau:H8M03_04900"/>
<dbReference type="PANTHER" id="PTHR46173:SF1">
    <property type="entry name" value="CCA TRNA NUCLEOTIDYLTRANSFERASE 1, MITOCHONDRIAL"/>
    <property type="match status" value="1"/>
</dbReference>
<dbReference type="InterPro" id="IPR050264">
    <property type="entry name" value="Bact_CCA-adding_enz_type3_sf"/>
</dbReference>
<evidence type="ECO:0000256" key="3">
    <source>
        <dbReference type="ARBA" id="ARBA00022694"/>
    </source>
</evidence>
<keyword evidence="2 8" id="KW-0808">Transferase</keyword>
<dbReference type="Gene3D" id="1.10.3090.10">
    <property type="entry name" value="cca-adding enzyme, domain 2"/>
    <property type="match status" value="1"/>
</dbReference>
<dbReference type="InterPro" id="IPR002646">
    <property type="entry name" value="PolA_pol_head_dom"/>
</dbReference>